<evidence type="ECO:0000313" key="4">
    <source>
        <dbReference type="Proteomes" id="UP000190867"/>
    </source>
</evidence>
<keyword evidence="4" id="KW-1185">Reference proteome</keyword>
<dbReference type="RefSeq" id="WP_078236797.1">
    <property type="nucleotide sequence ID" value="NZ_MUYA01000007.1"/>
</dbReference>
<dbReference type="InterPro" id="IPR036691">
    <property type="entry name" value="Endo/exonu/phosph_ase_sf"/>
</dbReference>
<dbReference type="SUPFAM" id="SSF56219">
    <property type="entry name" value="DNase I-like"/>
    <property type="match status" value="1"/>
</dbReference>
<feature type="signal peptide" evidence="1">
    <location>
        <begin position="1"/>
        <end position="18"/>
    </location>
</feature>
<dbReference type="CDD" id="cd09081">
    <property type="entry name" value="CdtB"/>
    <property type="match status" value="1"/>
</dbReference>
<dbReference type="PRINTS" id="PR01388">
    <property type="entry name" value="CDTOXINB"/>
</dbReference>
<dbReference type="Gene3D" id="3.60.10.10">
    <property type="entry name" value="Endonuclease/exonuclease/phosphatase"/>
    <property type="match status" value="1"/>
</dbReference>
<dbReference type="EMBL" id="MUYA01000007">
    <property type="protein sequence ID" value="OOR99149.1"/>
    <property type="molecule type" value="Genomic_DNA"/>
</dbReference>
<dbReference type="AlphaFoldDB" id="A0A1T0ARU5"/>
<dbReference type="InterPro" id="IPR005135">
    <property type="entry name" value="Endo/exonuclease/phosphatase"/>
</dbReference>
<feature type="domain" description="Endonuclease/exonuclease/phosphatase" evidence="2">
    <location>
        <begin position="26"/>
        <end position="268"/>
    </location>
</feature>
<dbReference type="GO" id="GO:0003824">
    <property type="term" value="F:catalytic activity"/>
    <property type="evidence" value="ECO:0007669"/>
    <property type="project" value="InterPro"/>
</dbReference>
<dbReference type="Proteomes" id="UP000190867">
    <property type="component" value="Unassembled WGS sequence"/>
</dbReference>
<evidence type="ECO:0000256" key="1">
    <source>
        <dbReference type="SAM" id="SignalP"/>
    </source>
</evidence>
<feature type="chain" id="PRO_5012459090" evidence="1">
    <location>
        <begin position="19"/>
        <end position="278"/>
    </location>
</feature>
<name>A0A1T0ARU5_9PAST</name>
<comment type="caution">
    <text evidence="3">The sequence shown here is derived from an EMBL/GenBank/DDBJ whole genome shotgun (WGS) entry which is preliminary data.</text>
</comment>
<dbReference type="PIRSF" id="PIRSF018539">
    <property type="entry name" value="CDT_B"/>
    <property type="match status" value="1"/>
</dbReference>
<dbReference type="STRING" id="734.B0187_05155"/>
<organism evidence="3 4">
    <name type="scientific">Haemophilus paracuniculus</name>
    <dbReference type="NCBI Taxonomy" id="734"/>
    <lineage>
        <taxon>Bacteria</taxon>
        <taxon>Pseudomonadati</taxon>
        <taxon>Pseudomonadota</taxon>
        <taxon>Gammaproteobacteria</taxon>
        <taxon>Pasteurellales</taxon>
        <taxon>Pasteurellaceae</taxon>
        <taxon>Haemophilus</taxon>
    </lineage>
</organism>
<sequence>MKKIIILFLCLLNSFAYANLEQYNIATWNLQGSSATNESKWNINVRQLLTGSDAADILMVQEAGTLPSTAVRTGRVVQPEQVGIPIEEYTWNIGTASRPNLFFIYYSRIDVGANRVNLAIVSRQRATDVHVITSGVPVLQARPAIGIQIGNDAFFSAHALSSGGADAVRLVQNVNNFFAVEERRHISWMLVGDFNRSPTNLQAALRGEPSVDNNTIIIAPTEPTHRSGNILDYAIAHNATIPMGQPQQVGLSASIMFNRFRSQIASDHYPVSFVSNRE</sequence>
<dbReference type="OrthoDB" id="9065754at2"/>
<keyword evidence="1" id="KW-0732">Signal</keyword>
<proteinExistence type="predicted"/>
<protein>
    <submittedName>
        <fullName evidence="3">Cytolethal distending toxin subunit CdtB</fullName>
    </submittedName>
</protein>
<gene>
    <name evidence="3" type="ORF">B0187_05155</name>
</gene>
<evidence type="ECO:0000259" key="2">
    <source>
        <dbReference type="Pfam" id="PF03372"/>
    </source>
</evidence>
<dbReference type="Pfam" id="PF03372">
    <property type="entry name" value="Exo_endo_phos"/>
    <property type="match status" value="1"/>
</dbReference>
<dbReference type="InterPro" id="IPR003539">
    <property type="entry name" value="CD_toxinB"/>
</dbReference>
<reference evidence="3 4" key="1">
    <citation type="submission" date="2017-02" db="EMBL/GenBank/DDBJ databases">
        <title>Draft genome sequence of Haemophilus paracuniculus CCUG 43573 type strain.</title>
        <authorList>
            <person name="Engstrom-Jakobsson H."/>
            <person name="Salva-Serra F."/>
            <person name="Thorell K."/>
            <person name="Gonzales-Siles L."/>
            <person name="Karlsson R."/>
            <person name="Boulund F."/>
            <person name="Engstrand L."/>
            <person name="Kristiansson E."/>
            <person name="Moore E."/>
        </authorList>
    </citation>
    <scope>NUCLEOTIDE SEQUENCE [LARGE SCALE GENOMIC DNA]</scope>
    <source>
        <strain evidence="3 4">CCUG 43573</strain>
    </source>
</reference>
<evidence type="ECO:0000313" key="3">
    <source>
        <dbReference type="EMBL" id="OOR99149.1"/>
    </source>
</evidence>
<dbReference type="NCBIfam" id="NF011787">
    <property type="entry name" value="PRK15251.1"/>
    <property type="match status" value="1"/>
</dbReference>
<accession>A0A1T0ARU5</accession>